<accession>F4RZG7</accession>
<gene>
    <name evidence="2" type="ORF">MELLADRAFT_66504</name>
</gene>
<reference evidence="3" key="1">
    <citation type="journal article" date="2011" name="Proc. Natl. Acad. Sci. U.S.A.">
        <title>Obligate biotrophy features unraveled by the genomic analysis of rust fungi.</title>
        <authorList>
            <person name="Duplessis S."/>
            <person name="Cuomo C.A."/>
            <person name="Lin Y.-C."/>
            <person name="Aerts A."/>
            <person name="Tisserant E."/>
            <person name="Veneault-Fourrey C."/>
            <person name="Joly D.L."/>
            <person name="Hacquard S."/>
            <person name="Amselem J."/>
            <person name="Cantarel B.L."/>
            <person name="Chiu R."/>
            <person name="Coutinho P.M."/>
            <person name="Feau N."/>
            <person name="Field M."/>
            <person name="Frey P."/>
            <person name="Gelhaye E."/>
            <person name="Goldberg J."/>
            <person name="Grabherr M.G."/>
            <person name="Kodira C.D."/>
            <person name="Kohler A."/>
            <person name="Kuees U."/>
            <person name="Lindquist E.A."/>
            <person name="Lucas S.M."/>
            <person name="Mago R."/>
            <person name="Mauceli E."/>
            <person name="Morin E."/>
            <person name="Murat C."/>
            <person name="Pangilinan J.L."/>
            <person name="Park R."/>
            <person name="Pearson M."/>
            <person name="Quesneville H."/>
            <person name="Rouhier N."/>
            <person name="Sakthikumar S."/>
            <person name="Salamov A.A."/>
            <person name="Schmutz J."/>
            <person name="Selles B."/>
            <person name="Shapiro H."/>
            <person name="Tanguay P."/>
            <person name="Tuskan G.A."/>
            <person name="Henrissat B."/>
            <person name="Van de Peer Y."/>
            <person name="Rouze P."/>
            <person name="Ellis J.G."/>
            <person name="Dodds P.N."/>
            <person name="Schein J.E."/>
            <person name="Zhong S."/>
            <person name="Hamelin R.C."/>
            <person name="Grigoriev I.V."/>
            <person name="Szabo L.J."/>
            <person name="Martin F."/>
        </authorList>
    </citation>
    <scope>NUCLEOTIDE SEQUENCE [LARGE SCALE GENOMIC DNA]</scope>
    <source>
        <strain evidence="3">98AG31 / pathotype 3-4-7</strain>
    </source>
</reference>
<name>F4RZG7_MELLP</name>
<evidence type="ECO:0000313" key="3">
    <source>
        <dbReference type="Proteomes" id="UP000001072"/>
    </source>
</evidence>
<dbReference type="KEGG" id="mlr:MELLADRAFT_66504"/>
<feature type="region of interest" description="Disordered" evidence="1">
    <location>
        <begin position="49"/>
        <end position="112"/>
    </location>
</feature>
<dbReference type="InParanoid" id="F4RZG7"/>
<dbReference type="VEuPathDB" id="FungiDB:MELLADRAFT_66504"/>
<proteinExistence type="predicted"/>
<evidence type="ECO:0000313" key="2">
    <source>
        <dbReference type="EMBL" id="EGG02222.1"/>
    </source>
</evidence>
<dbReference type="GeneID" id="18930640"/>
<dbReference type="HOGENOM" id="CLU_1917512_0_0_1"/>
<dbReference type="EMBL" id="GL883132">
    <property type="protein sequence ID" value="EGG02222.1"/>
    <property type="molecule type" value="Genomic_DNA"/>
</dbReference>
<evidence type="ECO:0000256" key="1">
    <source>
        <dbReference type="SAM" id="MobiDB-lite"/>
    </source>
</evidence>
<dbReference type="Proteomes" id="UP000001072">
    <property type="component" value="Unassembled WGS sequence"/>
</dbReference>
<sequence>MQEIDYMAFQAPGLLELSTTEMDDLFAYDSEGDALPKPLSPRQWDDIFASDSEPGHVKTSQGTKIKPNTLSPGPLDNIPASDSEAGQVKHSQGNQVKTKPVPESQVGMEVMTTEKLVRKKAICKGKTKSQKA</sequence>
<protein>
    <submittedName>
        <fullName evidence="2">Uncharacterized protein</fullName>
    </submittedName>
</protein>
<dbReference type="RefSeq" id="XP_007414479.1">
    <property type="nucleotide sequence ID" value="XM_007414417.1"/>
</dbReference>
<keyword evidence="3" id="KW-1185">Reference proteome</keyword>
<dbReference type="AlphaFoldDB" id="F4RZG7"/>
<feature type="compositionally biased region" description="Polar residues" evidence="1">
    <location>
        <begin position="58"/>
        <end position="71"/>
    </location>
</feature>
<organism evidence="3">
    <name type="scientific">Melampsora larici-populina (strain 98AG31 / pathotype 3-4-7)</name>
    <name type="common">Poplar leaf rust fungus</name>
    <dbReference type="NCBI Taxonomy" id="747676"/>
    <lineage>
        <taxon>Eukaryota</taxon>
        <taxon>Fungi</taxon>
        <taxon>Dikarya</taxon>
        <taxon>Basidiomycota</taxon>
        <taxon>Pucciniomycotina</taxon>
        <taxon>Pucciniomycetes</taxon>
        <taxon>Pucciniales</taxon>
        <taxon>Melampsoraceae</taxon>
        <taxon>Melampsora</taxon>
    </lineage>
</organism>